<dbReference type="InterPro" id="IPR000524">
    <property type="entry name" value="Tscrpt_reg_HTH_GntR"/>
</dbReference>
<sequence>MDKISRPDAEQQSNEGYRRFREALQQGTLTAGMIVTQNDLCELLGISLSPLRETLVLLEEFGLVEIKPRTGIRIIYPEVAFIRENYQFRIMIETYALRAFGDQVTDAWLSNMRERHEECRIQLQGSVEFEEAQAQITYVDRRMHREIVEALENRAILQNHARVQENISMARRVHQRSIFRGQLIDTVDEHLLVIDALDRRDTPGAIAALEAHFRASTHRTFAA</sequence>
<dbReference type="EMBL" id="CP118246">
    <property type="protein sequence ID" value="WDR03917.1"/>
    <property type="molecule type" value="Genomic_DNA"/>
</dbReference>
<dbReference type="InterPro" id="IPR008920">
    <property type="entry name" value="TF_FadR/GntR_C"/>
</dbReference>
<dbReference type="InterPro" id="IPR036388">
    <property type="entry name" value="WH-like_DNA-bd_sf"/>
</dbReference>
<keyword evidence="6" id="KW-1185">Reference proteome</keyword>
<dbReference type="SMART" id="SM00345">
    <property type="entry name" value="HTH_GNTR"/>
    <property type="match status" value="1"/>
</dbReference>
<keyword evidence="3" id="KW-0804">Transcription</keyword>
<dbReference type="Gene3D" id="1.20.120.530">
    <property type="entry name" value="GntR ligand-binding domain-like"/>
    <property type="match status" value="1"/>
</dbReference>
<dbReference type="Pfam" id="PF00392">
    <property type="entry name" value="GntR"/>
    <property type="match status" value="1"/>
</dbReference>
<evidence type="ECO:0000256" key="3">
    <source>
        <dbReference type="ARBA" id="ARBA00023163"/>
    </source>
</evidence>
<keyword evidence="1" id="KW-0805">Transcription regulation</keyword>
<dbReference type="Gene3D" id="1.10.10.10">
    <property type="entry name" value="Winged helix-like DNA-binding domain superfamily/Winged helix DNA-binding domain"/>
    <property type="match status" value="1"/>
</dbReference>
<evidence type="ECO:0000256" key="2">
    <source>
        <dbReference type="ARBA" id="ARBA00023125"/>
    </source>
</evidence>
<dbReference type="Pfam" id="PF07729">
    <property type="entry name" value="FCD"/>
    <property type="match status" value="1"/>
</dbReference>
<dbReference type="SUPFAM" id="SSF48008">
    <property type="entry name" value="GntR ligand-binding domain-like"/>
    <property type="match status" value="1"/>
</dbReference>
<evidence type="ECO:0000256" key="1">
    <source>
        <dbReference type="ARBA" id="ARBA00023015"/>
    </source>
</evidence>
<feature type="domain" description="HTH gntR-type" evidence="4">
    <location>
        <begin position="10"/>
        <end position="77"/>
    </location>
</feature>
<accession>A0ABY7YRX7</accession>
<dbReference type="SMART" id="SM00895">
    <property type="entry name" value="FCD"/>
    <property type="match status" value="1"/>
</dbReference>
<dbReference type="PANTHER" id="PTHR43537:SF24">
    <property type="entry name" value="GLUCONATE OPERON TRANSCRIPTIONAL REPRESSOR"/>
    <property type="match status" value="1"/>
</dbReference>
<proteinExistence type="predicted"/>
<gene>
    <name evidence="5" type="ORF">PSQ19_07780</name>
</gene>
<dbReference type="InterPro" id="IPR036390">
    <property type="entry name" value="WH_DNA-bd_sf"/>
</dbReference>
<evidence type="ECO:0000313" key="6">
    <source>
        <dbReference type="Proteomes" id="UP001220530"/>
    </source>
</evidence>
<evidence type="ECO:0000313" key="5">
    <source>
        <dbReference type="EMBL" id="WDR03917.1"/>
    </source>
</evidence>
<dbReference type="PANTHER" id="PTHR43537">
    <property type="entry name" value="TRANSCRIPTIONAL REGULATOR, GNTR FAMILY"/>
    <property type="match status" value="1"/>
</dbReference>
<dbReference type="InterPro" id="IPR011711">
    <property type="entry name" value="GntR_C"/>
</dbReference>
<dbReference type="RefSeq" id="WP_282220304.1">
    <property type="nucleotide sequence ID" value="NZ_CP118246.1"/>
</dbReference>
<reference evidence="5 6" key="1">
    <citation type="submission" date="2023-02" db="EMBL/GenBank/DDBJ databases">
        <title>Devosia algicola sp. nov., isolated from the phycosphere of marine algae.</title>
        <authorList>
            <person name="Kim J.M."/>
            <person name="Lee J.K."/>
            <person name="Choi B.J."/>
            <person name="Bayburt H."/>
            <person name="Jeon C.O."/>
        </authorList>
    </citation>
    <scope>NUCLEOTIDE SEQUENCE [LARGE SCALE GENOMIC DNA]</scope>
    <source>
        <strain evidence="5 6">G20-9</strain>
    </source>
</reference>
<dbReference type="SUPFAM" id="SSF46785">
    <property type="entry name" value="Winged helix' DNA-binding domain"/>
    <property type="match status" value="1"/>
</dbReference>
<dbReference type="Proteomes" id="UP001220530">
    <property type="component" value="Chromosome"/>
</dbReference>
<dbReference type="PROSITE" id="PS50949">
    <property type="entry name" value="HTH_GNTR"/>
    <property type="match status" value="1"/>
</dbReference>
<name>A0ABY7YRX7_9HYPH</name>
<evidence type="ECO:0000259" key="4">
    <source>
        <dbReference type="PROSITE" id="PS50949"/>
    </source>
</evidence>
<organism evidence="5 6">
    <name type="scientific">Devosia algicola</name>
    <dbReference type="NCBI Taxonomy" id="3026418"/>
    <lineage>
        <taxon>Bacteria</taxon>
        <taxon>Pseudomonadati</taxon>
        <taxon>Pseudomonadota</taxon>
        <taxon>Alphaproteobacteria</taxon>
        <taxon>Hyphomicrobiales</taxon>
        <taxon>Devosiaceae</taxon>
        <taxon>Devosia</taxon>
    </lineage>
</organism>
<keyword evidence="2" id="KW-0238">DNA-binding</keyword>
<protein>
    <submittedName>
        <fullName evidence="5">GntR family transcriptional regulator</fullName>
    </submittedName>
</protein>